<sequence>MTSSYTCFFGHMKDGGRVAWGEEQDGGGTLGHYSQGHSTLRSKPRAILPRALISNIHHKQGTEEVFSASYSAAPCSLTTTVSKTKDVISQLLDKFCSDHQRFLEYGFCTAASEIVP</sequence>
<accession>A0A5B7E3X6</accession>
<organism evidence="1 2">
    <name type="scientific">Portunus trituberculatus</name>
    <name type="common">Swimming crab</name>
    <name type="synonym">Neptunus trituberculatus</name>
    <dbReference type="NCBI Taxonomy" id="210409"/>
    <lineage>
        <taxon>Eukaryota</taxon>
        <taxon>Metazoa</taxon>
        <taxon>Ecdysozoa</taxon>
        <taxon>Arthropoda</taxon>
        <taxon>Crustacea</taxon>
        <taxon>Multicrustacea</taxon>
        <taxon>Malacostraca</taxon>
        <taxon>Eumalacostraca</taxon>
        <taxon>Eucarida</taxon>
        <taxon>Decapoda</taxon>
        <taxon>Pleocyemata</taxon>
        <taxon>Brachyura</taxon>
        <taxon>Eubrachyura</taxon>
        <taxon>Portunoidea</taxon>
        <taxon>Portunidae</taxon>
        <taxon>Portuninae</taxon>
        <taxon>Portunus</taxon>
    </lineage>
</organism>
<dbReference type="Proteomes" id="UP000324222">
    <property type="component" value="Unassembled WGS sequence"/>
</dbReference>
<reference evidence="1 2" key="1">
    <citation type="submission" date="2019-05" db="EMBL/GenBank/DDBJ databases">
        <title>Another draft genome of Portunus trituberculatus and its Hox gene families provides insights of decapod evolution.</title>
        <authorList>
            <person name="Jeong J.-H."/>
            <person name="Song I."/>
            <person name="Kim S."/>
            <person name="Choi T."/>
            <person name="Kim D."/>
            <person name="Ryu S."/>
            <person name="Kim W."/>
        </authorList>
    </citation>
    <scope>NUCLEOTIDE SEQUENCE [LARGE SCALE GENOMIC DNA]</scope>
    <source>
        <tissue evidence="1">Muscle</tissue>
    </source>
</reference>
<name>A0A5B7E3X6_PORTR</name>
<evidence type="ECO:0000313" key="1">
    <source>
        <dbReference type="EMBL" id="MPC28129.1"/>
    </source>
</evidence>
<evidence type="ECO:0000313" key="2">
    <source>
        <dbReference type="Proteomes" id="UP000324222"/>
    </source>
</evidence>
<keyword evidence="2" id="KW-1185">Reference proteome</keyword>
<gene>
    <name evidence="1" type="ORF">E2C01_021324</name>
</gene>
<dbReference type="AlphaFoldDB" id="A0A5B7E3X6"/>
<proteinExistence type="predicted"/>
<comment type="caution">
    <text evidence="1">The sequence shown here is derived from an EMBL/GenBank/DDBJ whole genome shotgun (WGS) entry which is preliminary data.</text>
</comment>
<protein>
    <submittedName>
        <fullName evidence="1">Uncharacterized protein</fullName>
    </submittedName>
</protein>
<dbReference type="EMBL" id="VSRR010001861">
    <property type="protein sequence ID" value="MPC28129.1"/>
    <property type="molecule type" value="Genomic_DNA"/>
</dbReference>